<evidence type="ECO:0000313" key="2">
    <source>
        <dbReference type="EMBL" id="OBT91704.1"/>
    </source>
</evidence>
<dbReference type="EMBL" id="KV460282">
    <property type="protein sequence ID" value="OBT91704.1"/>
    <property type="molecule type" value="Genomic_DNA"/>
</dbReference>
<organism evidence="2 3">
    <name type="scientific">Pseudogymnoascus verrucosus</name>
    <dbReference type="NCBI Taxonomy" id="342668"/>
    <lineage>
        <taxon>Eukaryota</taxon>
        <taxon>Fungi</taxon>
        <taxon>Dikarya</taxon>
        <taxon>Ascomycota</taxon>
        <taxon>Pezizomycotina</taxon>
        <taxon>Leotiomycetes</taxon>
        <taxon>Thelebolales</taxon>
        <taxon>Thelebolaceae</taxon>
        <taxon>Pseudogymnoascus</taxon>
    </lineage>
</organism>
<keyword evidence="3" id="KW-1185">Reference proteome</keyword>
<reference evidence="3" key="2">
    <citation type="journal article" date="2018" name="Nat. Commun.">
        <title>Extreme sensitivity to ultraviolet light in the fungal pathogen causing white-nose syndrome of bats.</title>
        <authorList>
            <person name="Palmer J.M."/>
            <person name="Drees K.P."/>
            <person name="Foster J.T."/>
            <person name="Lindner D.L."/>
        </authorList>
    </citation>
    <scope>NUCLEOTIDE SEQUENCE [LARGE SCALE GENOMIC DNA]</scope>
    <source>
        <strain evidence="3">UAMH 10579</strain>
    </source>
</reference>
<feature type="compositionally biased region" description="Low complexity" evidence="1">
    <location>
        <begin position="49"/>
        <end position="74"/>
    </location>
</feature>
<protein>
    <recommendedName>
        <fullName evidence="4">F-box domain-containing protein</fullName>
    </recommendedName>
</protein>
<evidence type="ECO:0000313" key="3">
    <source>
        <dbReference type="Proteomes" id="UP000091956"/>
    </source>
</evidence>
<evidence type="ECO:0008006" key="4">
    <source>
        <dbReference type="Google" id="ProtNLM"/>
    </source>
</evidence>
<gene>
    <name evidence="2" type="ORF">VE01_10254</name>
</gene>
<dbReference type="OrthoDB" id="2588098at2759"/>
<proteinExistence type="predicted"/>
<dbReference type="STRING" id="342668.A0A1B8G7A3"/>
<reference evidence="2 3" key="1">
    <citation type="submission" date="2016-03" db="EMBL/GenBank/DDBJ databases">
        <title>Comparative genomics of Pseudogymnoascus destructans, the fungus causing white-nose syndrome of bats.</title>
        <authorList>
            <person name="Palmer J.M."/>
            <person name="Drees K.P."/>
            <person name="Foster J.T."/>
            <person name="Lindner D.L."/>
        </authorList>
    </citation>
    <scope>NUCLEOTIDE SEQUENCE [LARGE SCALE GENOMIC DNA]</scope>
    <source>
        <strain evidence="2 3">UAMH 10579</strain>
    </source>
</reference>
<evidence type="ECO:0000256" key="1">
    <source>
        <dbReference type="SAM" id="MobiDB-lite"/>
    </source>
</evidence>
<name>A0A1B8G7A3_9PEZI</name>
<sequence length="412" mass="46313">MGEVFYITAPRAKRMLRSSDELQNIFFDNKASELVTLLVVPTRVKKQSQKQSQNQAVSPSAASTASAATTNAQSGRLDLSPSQKAVVVSQKLTDATAATRNPLDTFSTLPLDILSMIFDHLDDIADLTCVALATPYLWDVTQRTIHQRYKAKLGKWAGEAIVCVGEKIPAGDYPPDLFSPDEVERLNKEADVYFGGGCGRFLARPQKSPRTLANLAYPPNGTFDREGITADAEASRVFYACLRRCSRYPSTELRARLRRWIYTDRPDFAPREEDWILRNLTMKEFVTAEGIALDTDFINGPFISGIGFGDAVVARTLWTAKGTPDLRYVPQIGRGIWAGHRFDITTRSGHDEATKDEEWRDVSEEVASEIAGIWGSQFGPHWLDVGHFYQRFYEENESERIYADIWDEHLDQ</sequence>
<dbReference type="GeneID" id="28843640"/>
<dbReference type="AlphaFoldDB" id="A0A1B8G7A3"/>
<feature type="region of interest" description="Disordered" evidence="1">
    <location>
        <begin position="48"/>
        <end position="77"/>
    </location>
</feature>
<dbReference type="RefSeq" id="XP_018125437.1">
    <property type="nucleotide sequence ID" value="XM_018279657.2"/>
</dbReference>
<accession>A0A1B8G7A3</accession>
<dbReference type="Proteomes" id="UP000091956">
    <property type="component" value="Unassembled WGS sequence"/>
</dbReference>